<dbReference type="InterPro" id="IPR039554">
    <property type="entry name" value="HigA2-like_HTH"/>
</dbReference>
<dbReference type="Gene3D" id="1.10.260.40">
    <property type="entry name" value="lambda repressor-like DNA-binding domains"/>
    <property type="match status" value="1"/>
</dbReference>
<feature type="domain" description="HigA2-like helix-turn-helix" evidence="1">
    <location>
        <begin position="46"/>
        <end position="114"/>
    </location>
</feature>
<organism evidence="2 3">
    <name type="scientific">Herbaspirillum robiniae</name>
    <dbReference type="NCBI Taxonomy" id="2014887"/>
    <lineage>
        <taxon>Bacteria</taxon>
        <taxon>Pseudomonadati</taxon>
        <taxon>Pseudomonadota</taxon>
        <taxon>Betaproteobacteria</taxon>
        <taxon>Burkholderiales</taxon>
        <taxon>Oxalobacteraceae</taxon>
        <taxon>Herbaspirillum</taxon>
    </lineage>
</organism>
<proteinExistence type="predicted"/>
<dbReference type="Proteomes" id="UP000536746">
    <property type="component" value="Unassembled WGS sequence"/>
</dbReference>
<keyword evidence="3" id="KW-1185">Reference proteome</keyword>
<evidence type="ECO:0000313" key="2">
    <source>
        <dbReference type="EMBL" id="NUU04677.1"/>
    </source>
</evidence>
<dbReference type="InterPro" id="IPR010982">
    <property type="entry name" value="Lambda_DNA-bd_dom_sf"/>
</dbReference>
<dbReference type="EMBL" id="JABFMT010000056">
    <property type="protein sequence ID" value="NUU04677.1"/>
    <property type="molecule type" value="Genomic_DNA"/>
</dbReference>
<dbReference type="RefSeq" id="WP_175354987.1">
    <property type="nucleotide sequence ID" value="NZ_JABFMT010000056.1"/>
</dbReference>
<evidence type="ECO:0000259" key="1">
    <source>
        <dbReference type="Pfam" id="PF13744"/>
    </source>
</evidence>
<name>A0ABX2M8U7_9BURK</name>
<evidence type="ECO:0000313" key="3">
    <source>
        <dbReference type="Proteomes" id="UP000536746"/>
    </source>
</evidence>
<protein>
    <submittedName>
        <fullName evidence="2">XRE family transcriptional regulator</fullName>
    </submittedName>
</protein>
<gene>
    <name evidence="2" type="ORF">HNO84_23970</name>
</gene>
<dbReference type="SUPFAM" id="SSF47413">
    <property type="entry name" value="lambda repressor-like DNA-binding domains"/>
    <property type="match status" value="1"/>
</dbReference>
<dbReference type="Pfam" id="PF13744">
    <property type="entry name" value="HTH_37"/>
    <property type="match status" value="1"/>
</dbReference>
<reference evidence="2 3" key="1">
    <citation type="journal article" date="2020" name="Front. Plant Sci.">
        <title>Isolation of Rhizosphere Bacteria That Improve Quality and Water Stress Tolerance in Greenhouse Ornamentals.</title>
        <authorList>
            <person name="Nordstedt N.P."/>
            <person name="Jones M.L."/>
        </authorList>
    </citation>
    <scope>NUCLEOTIDE SEQUENCE [LARGE SCALE GENOMIC DNA]</scope>
    <source>
        <strain evidence="2 3">C6C2</strain>
    </source>
</reference>
<comment type="caution">
    <text evidence="2">The sequence shown here is derived from an EMBL/GenBank/DDBJ whole genome shotgun (WGS) entry which is preliminary data.</text>
</comment>
<sequence length="115" mass="12235">MQISGESGSVFDATQQPAGANVFAELGFAPEEAAKLKADSQRLISVKLALQNYLVAELAAWIEINDLMPADIAQILGITRQRVSDVIEKNGAGFSIDSLVSMLARAGKRVTICVT</sequence>
<accession>A0ABX2M8U7</accession>